<keyword evidence="5 6" id="KW-0472">Membrane</keyword>
<dbReference type="CDD" id="cd06580">
    <property type="entry name" value="TM_PBP1_transp_TpRbsC_like"/>
    <property type="match status" value="1"/>
</dbReference>
<dbReference type="OrthoDB" id="45037at2"/>
<evidence type="ECO:0000256" key="6">
    <source>
        <dbReference type="SAM" id="Phobius"/>
    </source>
</evidence>
<comment type="subcellular location">
    <subcellularLocation>
        <location evidence="1">Cell membrane</location>
        <topology evidence="1">Multi-pass membrane protein</topology>
    </subcellularLocation>
</comment>
<evidence type="ECO:0000256" key="1">
    <source>
        <dbReference type="ARBA" id="ARBA00004651"/>
    </source>
</evidence>
<feature type="transmembrane region" description="Helical" evidence="6">
    <location>
        <begin position="118"/>
        <end position="141"/>
    </location>
</feature>
<keyword evidence="4 6" id="KW-1133">Transmembrane helix</keyword>
<keyword evidence="7" id="KW-0813">Transport</keyword>
<keyword evidence="7" id="KW-0762">Sugar transport</keyword>
<dbReference type="InterPro" id="IPR001851">
    <property type="entry name" value="ABC_transp_permease"/>
</dbReference>
<feature type="transmembrane region" description="Helical" evidence="6">
    <location>
        <begin position="282"/>
        <end position="307"/>
    </location>
</feature>
<organism evidence="7 8">
    <name type="scientific">Thermanaeromonas toyohensis ToBE</name>
    <dbReference type="NCBI Taxonomy" id="698762"/>
    <lineage>
        <taxon>Bacteria</taxon>
        <taxon>Bacillati</taxon>
        <taxon>Bacillota</taxon>
        <taxon>Clostridia</taxon>
        <taxon>Neomoorellales</taxon>
        <taxon>Neomoorellaceae</taxon>
        <taxon>Thermanaeromonas</taxon>
    </lineage>
</organism>
<feature type="transmembrane region" description="Helical" evidence="6">
    <location>
        <begin position="96"/>
        <end position="112"/>
    </location>
</feature>
<dbReference type="EMBL" id="LT838272">
    <property type="protein sequence ID" value="SMB92187.1"/>
    <property type="molecule type" value="Genomic_DNA"/>
</dbReference>
<evidence type="ECO:0000313" key="7">
    <source>
        <dbReference type="EMBL" id="SMB92187.1"/>
    </source>
</evidence>
<name>A0A1W1VFM1_9FIRM</name>
<evidence type="ECO:0000256" key="2">
    <source>
        <dbReference type="ARBA" id="ARBA00022475"/>
    </source>
</evidence>
<keyword evidence="2" id="KW-1003">Cell membrane</keyword>
<evidence type="ECO:0000313" key="8">
    <source>
        <dbReference type="Proteomes" id="UP000192569"/>
    </source>
</evidence>
<dbReference type="AlphaFoldDB" id="A0A1W1VFM1"/>
<sequence>MPDKLLGWVKVFQREGLSGILTPVFGIIFGLAVAAIVIIQQGVSPLEAYRELFLGAFGDLGSFTFTLLRFIPLAFTGLAVTLAYRGGVFNIGAEGQLYVAALASTWVGIYPLHGPAFIHVFLALLAGMIAGAFWAFIPGYLKATRGINEILTTILMNYVAINLVGLAVNTFLMEPGQSAPQSPPILDSARLPIILPGTFLHAGFLLVFILAWLVYWVLWHTTWGYEIRSVGANREAACYGGINVKRVMILTMTASGALASLAGSSEILGVQYRLLENFMVGYGYDAIAIALLGGLHPLGTLVAALFFGALRNGANSMQIAVGVPVSIVYVIQALAVLSIIATVAVRNIYFRQTFKKEER</sequence>
<dbReference type="GO" id="GO:0005886">
    <property type="term" value="C:plasma membrane"/>
    <property type="evidence" value="ECO:0007669"/>
    <property type="project" value="UniProtKB-SubCell"/>
</dbReference>
<feature type="transmembrane region" description="Helical" evidence="6">
    <location>
        <begin position="20"/>
        <end position="43"/>
    </location>
</feature>
<protein>
    <submittedName>
        <fullName evidence="7">Simple sugar transport system permease protein</fullName>
    </submittedName>
</protein>
<evidence type="ECO:0000256" key="5">
    <source>
        <dbReference type="ARBA" id="ARBA00023136"/>
    </source>
</evidence>
<feature type="transmembrane region" description="Helical" evidence="6">
    <location>
        <begin position="153"/>
        <end position="173"/>
    </location>
</feature>
<keyword evidence="8" id="KW-1185">Reference proteome</keyword>
<evidence type="ECO:0000256" key="4">
    <source>
        <dbReference type="ARBA" id="ARBA00022989"/>
    </source>
</evidence>
<keyword evidence="3 6" id="KW-0812">Transmembrane</keyword>
<feature type="transmembrane region" description="Helical" evidence="6">
    <location>
        <begin position="63"/>
        <end position="84"/>
    </location>
</feature>
<evidence type="ECO:0000256" key="3">
    <source>
        <dbReference type="ARBA" id="ARBA00022692"/>
    </source>
</evidence>
<dbReference type="PANTHER" id="PTHR47089">
    <property type="entry name" value="ABC TRANSPORTER, PERMEASE PROTEIN"/>
    <property type="match status" value="1"/>
</dbReference>
<gene>
    <name evidence="7" type="ORF">SAMN00808754_0591</name>
</gene>
<dbReference type="RefSeq" id="WP_084663892.1">
    <property type="nucleotide sequence ID" value="NZ_LT838272.1"/>
</dbReference>
<proteinExistence type="predicted"/>
<reference evidence="7 8" key="1">
    <citation type="submission" date="2017-04" db="EMBL/GenBank/DDBJ databases">
        <authorList>
            <person name="Afonso C.L."/>
            <person name="Miller P.J."/>
            <person name="Scott M.A."/>
            <person name="Spackman E."/>
            <person name="Goraichik I."/>
            <person name="Dimitrov K.M."/>
            <person name="Suarez D.L."/>
            <person name="Swayne D.E."/>
        </authorList>
    </citation>
    <scope>NUCLEOTIDE SEQUENCE [LARGE SCALE GENOMIC DNA]</scope>
    <source>
        <strain evidence="7 8">ToBE</strain>
    </source>
</reference>
<dbReference type="GO" id="GO:0022857">
    <property type="term" value="F:transmembrane transporter activity"/>
    <property type="evidence" value="ECO:0007669"/>
    <property type="project" value="InterPro"/>
</dbReference>
<feature type="transmembrane region" description="Helical" evidence="6">
    <location>
        <begin position="193"/>
        <end position="218"/>
    </location>
</feature>
<dbReference type="Pfam" id="PF02653">
    <property type="entry name" value="BPD_transp_2"/>
    <property type="match status" value="1"/>
</dbReference>
<dbReference type="PANTHER" id="PTHR47089:SF1">
    <property type="entry name" value="GUANOSINE ABC TRANSPORTER PERMEASE PROTEIN NUPP"/>
    <property type="match status" value="1"/>
</dbReference>
<dbReference type="STRING" id="698762.SAMN00808754_0591"/>
<dbReference type="Proteomes" id="UP000192569">
    <property type="component" value="Chromosome I"/>
</dbReference>
<accession>A0A1W1VFM1</accession>
<feature type="transmembrane region" description="Helical" evidence="6">
    <location>
        <begin position="327"/>
        <end position="349"/>
    </location>
</feature>